<dbReference type="Gene3D" id="3.30.70.2970">
    <property type="entry name" value="Protein of unknown function (DUF541), domain 2"/>
    <property type="match status" value="1"/>
</dbReference>
<dbReference type="InterPro" id="IPR007497">
    <property type="entry name" value="SIMPL/DUF541"/>
</dbReference>
<proteinExistence type="predicted"/>
<dbReference type="Gene3D" id="3.30.110.170">
    <property type="entry name" value="Protein of unknown function (DUF541), domain 1"/>
    <property type="match status" value="1"/>
</dbReference>
<organism evidence="1 2">
    <name type="scientific">Halobacillus salinus</name>
    <dbReference type="NCBI Taxonomy" id="192814"/>
    <lineage>
        <taxon>Bacteria</taxon>
        <taxon>Bacillati</taxon>
        <taxon>Bacillota</taxon>
        <taxon>Bacilli</taxon>
        <taxon>Bacillales</taxon>
        <taxon>Bacillaceae</taxon>
        <taxon>Halobacillus</taxon>
    </lineage>
</organism>
<comment type="caution">
    <text evidence="1">The sequence shown here is derived from an EMBL/GenBank/DDBJ whole genome shotgun (WGS) entry which is preliminary data.</text>
</comment>
<evidence type="ECO:0000313" key="2">
    <source>
        <dbReference type="Proteomes" id="UP000297982"/>
    </source>
</evidence>
<dbReference type="EMBL" id="SRJC01000001">
    <property type="protein sequence ID" value="TGB05150.1"/>
    <property type="molecule type" value="Genomic_DNA"/>
</dbReference>
<evidence type="ECO:0000313" key="1">
    <source>
        <dbReference type="EMBL" id="TGB05150.1"/>
    </source>
</evidence>
<dbReference type="PANTHER" id="PTHR34387">
    <property type="entry name" value="SLR1258 PROTEIN"/>
    <property type="match status" value="1"/>
</dbReference>
<accession>A0A4Z0H4X3</accession>
<protein>
    <submittedName>
        <fullName evidence="1">DUF541 domain-containing protein</fullName>
    </submittedName>
</protein>
<dbReference type="AlphaFoldDB" id="A0A4Z0H4X3"/>
<name>A0A4Z0H4X3_9BACI</name>
<keyword evidence="2" id="KW-1185">Reference proteome</keyword>
<dbReference type="InterPro" id="IPR052022">
    <property type="entry name" value="26kDa_periplasmic_antigen"/>
</dbReference>
<dbReference type="GO" id="GO:0006974">
    <property type="term" value="P:DNA damage response"/>
    <property type="evidence" value="ECO:0007669"/>
    <property type="project" value="TreeGrafter"/>
</dbReference>
<dbReference type="Pfam" id="PF04402">
    <property type="entry name" value="SIMPL"/>
    <property type="match status" value="1"/>
</dbReference>
<dbReference type="STRING" id="192814.GCA_900166575_02181"/>
<dbReference type="Proteomes" id="UP000297982">
    <property type="component" value="Unassembled WGS sequence"/>
</dbReference>
<gene>
    <name evidence="1" type="ORF">E4663_09195</name>
</gene>
<sequence>MNMSVTLIIKSFFSTCNIGKEVRWMHENQTSIPVLWVSGMGRVKVEPDMAEVKVGVVTENQSLSVAQSQSAEVVTKLIQSLQEAGIKKQDIQTDEYYIFPEYDYQDGKQEFRGYRVTHILNVTVDNIRNVGAIIDLAVSNGANRVSNVSFHVRNRTEYEQEALRRSLYDAQRKAQTVCQTLGVHLYPVPIKIVEGRSDVREERPVTYGKTTVLSSASTPVEAGQTEITAQVQVQFTYYSPQ</sequence>
<dbReference type="PANTHER" id="PTHR34387:SF1">
    <property type="entry name" value="PERIPLASMIC IMMUNOGENIC PROTEIN"/>
    <property type="match status" value="1"/>
</dbReference>
<reference evidence="1 2" key="1">
    <citation type="journal article" date="2003" name="Int. J. Syst. Evol. Microbiol.">
        <title>Halobacillus salinus sp. nov., isolated from a salt lake on the coast of the East Sea in Korea.</title>
        <authorList>
            <person name="Yoon J.H."/>
            <person name="Kang K.H."/>
            <person name="Park Y.H."/>
        </authorList>
    </citation>
    <scope>NUCLEOTIDE SEQUENCE [LARGE SCALE GENOMIC DNA]</scope>
    <source>
        <strain evidence="1 2">HSL-3</strain>
    </source>
</reference>